<feature type="transmembrane region" description="Helical" evidence="10">
    <location>
        <begin position="56"/>
        <end position="78"/>
    </location>
</feature>
<feature type="transmembrane region" description="Helical" evidence="10">
    <location>
        <begin position="194"/>
        <end position="214"/>
    </location>
</feature>
<dbReference type="GO" id="GO:0042910">
    <property type="term" value="F:xenobiotic transmembrane transporter activity"/>
    <property type="evidence" value="ECO:0007669"/>
    <property type="project" value="InterPro"/>
</dbReference>
<evidence type="ECO:0000313" key="12">
    <source>
        <dbReference type="Proteomes" id="UP000477911"/>
    </source>
</evidence>
<evidence type="ECO:0000256" key="9">
    <source>
        <dbReference type="ARBA" id="ARBA00031636"/>
    </source>
</evidence>
<feature type="transmembrane region" description="Helical" evidence="10">
    <location>
        <begin position="276"/>
        <end position="297"/>
    </location>
</feature>
<accession>A0A6L7G3T3</accession>
<dbReference type="InterPro" id="IPR002528">
    <property type="entry name" value="MATE_fam"/>
</dbReference>
<feature type="transmembrane region" description="Helical" evidence="10">
    <location>
        <begin position="90"/>
        <end position="110"/>
    </location>
</feature>
<protein>
    <recommendedName>
        <fullName evidence="9">Multidrug-efflux transporter</fullName>
    </recommendedName>
</protein>
<evidence type="ECO:0000256" key="7">
    <source>
        <dbReference type="ARBA" id="ARBA00023065"/>
    </source>
</evidence>
<comment type="caution">
    <text evidence="11">The sequence shown here is derived from an EMBL/GenBank/DDBJ whole genome shotgun (WGS) entry which is preliminary data.</text>
</comment>
<evidence type="ECO:0000256" key="8">
    <source>
        <dbReference type="ARBA" id="ARBA00023136"/>
    </source>
</evidence>
<dbReference type="Pfam" id="PF01554">
    <property type="entry name" value="MatE"/>
    <property type="match status" value="2"/>
</dbReference>
<dbReference type="PANTHER" id="PTHR43298">
    <property type="entry name" value="MULTIDRUG RESISTANCE PROTEIN NORM-RELATED"/>
    <property type="match status" value="1"/>
</dbReference>
<dbReference type="InterPro" id="IPR048279">
    <property type="entry name" value="MdtK-like"/>
</dbReference>
<keyword evidence="6 10" id="KW-1133">Transmembrane helix</keyword>
<dbReference type="GO" id="GO:0015297">
    <property type="term" value="F:antiporter activity"/>
    <property type="evidence" value="ECO:0007669"/>
    <property type="project" value="UniProtKB-KW"/>
</dbReference>
<dbReference type="GO" id="GO:0006811">
    <property type="term" value="P:monoatomic ion transport"/>
    <property type="evidence" value="ECO:0007669"/>
    <property type="project" value="UniProtKB-KW"/>
</dbReference>
<name>A0A6L7G3T3_9RHOB</name>
<dbReference type="PIRSF" id="PIRSF006603">
    <property type="entry name" value="DinF"/>
    <property type="match status" value="1"/>
</dbReference>
<feature type="transmembrane region" description="Helical" evidence="10">
    <location>
        <begin position="420"/>
        <end position="438"/>
    </location>
</feature>
<dbReference type="CDD" id="cd13131">
    <property type="entry name" value="MATE_NorM_like"/>
    <property type="match status" value="1"/>
</dbReference>
<dbReference type="EMBL" id="WUMU01000003">
    <property type="protein sequence ID" value="MXN17283.1"/>
    <property type="molecule type" value="Genomic_DNA"/>
</dbReference>
<evidence type="ECO:0000256" key="3">
    <source>
        <dbReference type="ARBA" id="ARBA00022449"/>
    </source>
</evidence>
<dbReference type="GO" id="GO:0005886">
    <property type="term" value="C:plasma membrane"/>
    <property type="evidence" value="ECO:0007669"/>
    <property type="project" value="UniProtKB-SubCell"/>
</dbReference>
<evidence type="ECO:0000256" key="10">
    <source>
        <dbReference type="SAM" id="Phobius"/>
    </source>
</evidence>
<dbReference type="InterPro" id="IPR050222">
    <property type="entry name" value="MATE_MdtK"/>
</dbReference>
<keyword evidence="7" id="KW-0406">Ion transport</keyword>
<keyword evidence="4" id="KW-1003">Cell membrane</keyword>
<organism evidence="11 12">
    <name type="scientific">Pseudooceanicola albus</name>
    <dbReference type="NCBI Taxonomy" id="2692189"/>
    <lineage>
        <taxon>Bacteria</taxon>
        <taxon>Pseudomonadati</taxon>
        <taxon>Pseudomonadota</taxon>
        <taxon>Alphaproteobacteria</taxon>
        <taxon>Rhodobacterales</taxon>
        <taxon>Paracoccaceae</taxon>
        <taxon>Pseudooceanicola</taxon>
    </lineage>
</organism>
<evidence type="ECO:0000256" key="6">
    <source>
        <dbReference type="ARBA" id="ARBA00022989"/>
    </source>
</evidence>
<dbReference type="Proteomes" id="UP000477911">
    <property type="component" value="Unassembled WGS sequence"/>
</dbReference>
<feature type="transmembrane region" description="Helical" evidence="10">
    <location>
        <begin position="357"/>
        <end position="382"/>
    </location>
</feature>
<feature type="transmembrane region" description="Helical" evidence="10">
    <location>
        <begin position="130"/>
        <end position="149"/>
    </location>
</feature>
<sequence length="473" mass="50995">MIPRMTYRQHLSAILILGLPLAGSQLAQMSLSLVDAVMLGWYDTTTFAAETLGGSFFMVLFLACTGFAAALTPLVSAAEGRGEHTTARRVTRMSLWLSLLAGAGCLPILLNAEPIFLLLGQKPEIAHLAGQYLSILSWGIFPGLATMVLRSHLAALERTRVVLVAMLVAVLVNGAGNYLLIFGHFGFPEMGIRGAALASLLMHCATTVFLVIYIQKTLPEHELFVRIWRPDWEAFGEVFRLGWPIGLTLVAEVGLFSATSVMMGWVGETALVAHGIALQITSFTFMVHLGLSQAAAVRAGRAHGRGTMTDLRRGASMALVMSVLMVAVTVVVLVAFPAELIGLFLDPDNPERAEVIAVGRVLLLASAAFQLADAMQVMALGLLRGLHDTQRPMLYAGFSYWGVAVPCSYVFGIVLGWGGVGIWLGLALGLALAAFLMMRRLWRVVIPRITAEVYARIGFNQMITDKQGARQAS</sequence>
<feature type="transmembrane region" description="Helical" evidence="10">
    <location>
        <begin position="234"/>
        <end position="256"/>
    </location>
</feature>
<keyword evidence="2" id="KW-0813">Transport</keyword>
<evidence type="ECO:0000313" key="11">
    <source>
        <dbReference type="EMBL" id="MXN17283.1"/>
    </source>
</evidence>
<keyword evidence="5 10" id="KW-0812">Transmembrane</keyword>
<proteinExistence type="predicted"/>
<keyword evidence="12" id="KW-1185">Reference proteome</keyword>
<comment type="subcellular location">
    <subcellularLocation>
        <location evidence="1">Cell inner membrane</location>
        <topology evidence="1">Multi-pass membrane protein</topology>
    </subcellularLocation>
</comment>
<evidence type="ECO:0000256" key="2">
    <source>
        <dbReference type="ARBA" id="ARBA00022448"/>
    </source>
</evidence>
<feature type="transmembrane region" description="Helical" evidence="10">
    <location>
        <begin position="318"/>
        <end position="345"/>
    </location>
</feature>
<evidence type="ECO:0000256" key="4">
    <source>
        <dbReference type="ARBA" id="ARBA00022475"/>
    </source>
</evidence>
<dbReference type="NCBIfam" id="TIGR00797">
    <property type="entry name" value="matE"/>
    <property type="match status" value="1"/>
</dbReference>
<keyword evidence="8 10" id="KW-0472">Membrane</keyword>
<dbReference type="AlphaFoldDB" id="A0A6L7G3T3"/>
<feature type="transmembrane region" description="Helical" evidence="10">
    <location>
        <begin position="161"/>
        <end position="182"/>
    </location>
</feature>
<evidence type="ECO:0000256" key="1">
    <source>
        <dbReference type="ARBA" id="ARBA00004429"/>
    </source>
</evidence>
<dbReference type="PANTHER" id="PTHR43298:SF2">
    <property type="entry name" value="FMN_FAD EXPORTER YEEO-RELATED"/>
    <property type="match status" value="1"/>
</dbReference>
<reference evidence="11 12" key="1">
    <citation type="submission" date="2019-12" db="EMBL/GenBank/DDBJ databases">
        <authorList>
            <person name="Li M."/>
        </authorList>
    </citation>
    <scope>NUCLEOTIDE SEQUENCE [LARGE SCALE GENOMIC DNA]</scope>
    <source>
        <strain evidence="11 12">GBMRC 2024</strain>
    </source>
</reference>
<evidence type="ECO:0000256" key="5">
    <source>
        <dbReference type="ARBA" id="ARBA00022692"/>
    </source>
</evidence>
<feature type="transmembrane region" description="Helical" evidence="10">
    <location>
        <begin position="394"/>
        <end position="414"/>
    </location>
</feature>
<gene>
    <name evidence="11" type="ORF">GR170_05505</name>
</gene>
<keyword evidence="3" id="KW-0050">Antiport</keyword>